<dbReference type="SUPFAM" id="SSF52499">
    <property type="entry name" value="Isochorismatase-like hydrolases"/>
    <property type="match status" value="1"/>
</dbReference>
<dbReference type="CDD" id="cd00431">
    <property type="entry name" value="cysteine_hydrolases"/>
    <property type="match status" value="1"/>
</dbReference>
<evidence type="ECO:0000259" key="2">
    <source>
        <dbReference type="Pfam" id="PF00857"/>
    </source>
</evidence>
<dbReference type="InterPro" id="IPR050272">
    <property type="entry name" value="Isochorismatase-like_hydrls"/>
</dbReference>
<evidence type="ECO:0000256" key="1">
    <source>
        <dbReference type="ARBA" id="ARBA00022801"/>
    </source>
</evidence>
<dbReference type="AlphaFoldDB" id="A0A7W3MXX8"/>
<sequence>MSTSALIVIDMLNPYDHEDADVLAGSVEKIVAPLRSLVERARDRDDVLLLYVNDNYGDFSATRDQMIDKALRGRRPDLVEPIVPADDCAFLAKVRHSAFYGTALEYLLLREGVEEVVLSGQVTEQCILYSALDAYVRHLRIRVPRDTVAHIDPGLGEAALRMMERNMRADIVTAATCFG</sequence>
<evidence type="ECO:0000313" key="3">
    <source>
        <dbReference type="EMBL" id="MBA9003954.1"/>
    </source>
</evidence>
<dbReference type="Pfam" id="PF00857">
    <property type="entry name" value="Isochorismatase"/>
    <property type="match status" value="1"/>
</dbReference>
<dbReference type="Proteomes" id="UP000539313">
    <property type="component" value="Unassembled WGS sequence"/>
</dbReference>
<accession>A0A7W3MXX8</accession>
<feature type="domain" description="Isochorismatase-like" evidence="2">
    <location>
        <begin position="4"/>
        <end position="175"/>
    </location>
</feature>
<name>A0A7W3MXX8_9ACTN</name>
<dbReference type="RefSeq" id="WP_182705577.1">
    <property type="nucleotide sequence ID" value="NZ_JACJII010000001.1"/>
</dbReference>
<keyword evidence="1" id="KW-0378">Hydrolase</keyword>
<proteinExistence type="predicted"/>
<organism evidence="3 4">
    <name type="scientific">Thermomonospora cellulosilytica</name>
    <dbReference type="NCBI Taxonomy" id="1411118"/>
    <lineage>
        <taxon>Bacteria</taxon>
        <taxon>Bacillati</taxon>
        <taxon>Actinomycetota</taxon>
        <taxon>Actinomycetes</taxon>
        <taxon>Streptosporangiales</taxon>
        <taxon>Thermomonosporaceae</taxon>
        <taxon>Thermomonospora</taxon>
    </lineage>
</organism>
<dbReference type="GO" id="GO:0016787">
    <property type="term" value="F:hydrolase activity"/>
    <property type="evidence" value="ECO:0007669"/>
    <property type="project" value="UniProtKB-KW"/>
</dbReference>
<dbReference type="Gene3D" id="3.40.50.850">
    <property type="entry name" value="Isochorismatase-like"/>
    <property type="match status" value="1"/>
</dbReference>
<dbReference type="InterPro" id="IPR000868">
    <property type="entry name" value="Isochorismatase-like_dom"/>
</dbReference>
<comment type="caution">
    <text evidence="3">The sequence shown here is derived from an EMBL/GenBank/DDBJ whole genome shotgun (WGS) entry which is preliminary data.</text>
</comment>
<evidence type="ECO:0000313" key="4">
    <source>
        <dbReference type="Proteomes" id="UP000539313"/>
    </source>
</evidence>
<dbReference type="PANTHER" id="PTHR43540">
    <property type="entry name" value="PEROXYUREIDOACRYLATE/UREIDOACRYLATE AMIDOHYDROLASE-RELATED"/>
    <property type="match status" value="1"/>
</dbReference>
<keyword evidence="4" id="KW-1185">Reference proteome</keyword>
<reference evidence="3 4" key="1">
    <citation type="submission" date="2020-08" db="EMBL/GenBank/DDBJ databases">
        <title>Sequencing the genomes of 1000 actinobacteria strains.</title>
        <authorList>
            <person name="Klenk H.-P."/>
        </authorList>
    </citation>
    <scope>NUCLEOTIDE SEQUENCE [LARGE SCALE GENOMIC DNA]</scope>
    <source>
        <strain evidence="3 4">DSM 45823</strain>
    </source>
</reference>
<dbReference type="EMBL" id="JACJII010000001">
    <property type="protein sequence ID" value="MBA9003954.1"/>
    <property type="molecule type" value="Genomic_DNA"/>
</dbReference>
<dbReference type="PANTHER" id="PTHR43540:SF6">
    <property type="entry name" value="ISOCHORISMATASE-LIKE DOMAIN-CONTAINING PROTEIN"/>
    <property type="match status" value="1"/>
</dbReference>
<gene>
    <name evidence="3" type="ORF">HNR21_002836</name>
</gene>
<protein>
    <submittedName>
        <fullName evidence="3">Nicotinamidase-related amidase</fullName>
    </submittedName>
</protein>
<dbReference type="InterPro" id="IPR036380">
    <property type="entry name" value="Isochorismatase-like_sf"/>
</dbReference>